<reference evidence="3 5" key="2">
    <citation type="submission" date="2017-08" db="EMBL/GenBank/DDBJ databases">
        <title>Burning lignite coal seam in the remote Altai Mountains harbors a hydrogen-driven thermophilic microbial community.</title>
        <authorList>
            <person name="Kadnikov V.V."/>
            <person name="Mardanov A.V."/>
            <person name="Ivasenko D."/>
            <person name="Beletsky A.V."/>
            <person name="Karnachuk O.V."/>
            <person name="Ravin N.V."/>
        </authorList>
    </citation>
    <scope>NUCLEOTIDE SEQUENCE [LARGE SCALE GENOMIC DNA]</scope>
    <source>
        <strain evidence="3">AL33</strain>
    </source>
</reference>
<reference evidence="2 4" key="1">
    <citation type="submission" date="2015-09" db="EMBL/GenBank/DDBJ databases">
        <title>Draft genome sequence of Hydrogenibacillus schlegelii DSM 2000.</title>
        <authorList>
            <person name="Hemp J."/>
        </authorList>
    </citation>
    <scope>NUCLEOTIDE SEQUENCE [LARGE SCALE GENOMIC DNA]</scope>
    <source>
        <strain evidence="2 4">MA 48</strain>
    </source>
</reference>
<dbReference type="STRING" id="1484.SA87_05510"/>
<dbReference type="Proteomes" id="UP000243024">
    <property type="component" value="Unassembled WGS sequence"/>
</dbReference>
<name>A0A179ISL8_HYDSH</name>
<dbReference type="EMBL" id="PEBV01000015">
    <property type="protein sequence ID" value="PTQ53488.1"/>
    <property type="molecule type" value="Genomic_DNA"/>
</dbReference>
<accession>A0A179ISL8</accession>
<evidence type="ECO:0000313" key="2">
    <source>
        <dbReference type="EMBL" id="OAR05223.1"/>
    </source>
</evidence>
<evidence type="ECO:0000313" key="3">
    <source>
        <dbReference type="EMBL" id="PTQ53488.1"/>
    </source>
</evidence>
<dbReference type="AlphaFoldDB" id="A0A179ISL8"/>
<gene>
    <name evidence="3" type="ORF">HSCHL_1983</name>
    <name evidence="2" type="ORF">SA87_05510</name>
</gene>
<protein>
    <recommendedName>
        <fullName evidence="1">Phosphodiester glycosidase domain-containing protein</fullName>
    </recommendedName>
</protein>
<dbReference type="PANTHER" id="PTHR40446">
    <property type="entry name" value="N-ACETYLGLUCOSAMINE-1-PHOSPHODIESTER ALPHA-N-ACETYLGLUCOSAMINIDASE"/>
    <property type="match status" value="1"/>
</dbReference>
<organism evidence="2 4">
    <name type="scientific">Hydrogenibacillus schlegelii</name>
    <name type="common">Bacillus schlegelii</name>
    <dbReference type="NCBI Taxonomy" id="1484"/>
    <lineage>
        <taxon>Bacteria</taxon>
        <taxon>Bacillati</taxon>
        <taxon>Bacillota</taxon>
        <taxon>Bacilli</taxon>
        <taxon>Bacillales</taxon>
        <taxon>Bacillales Family X. Incertae Sedis</taxon>
        <taxon>Hydrogenibacillus</taxon>
    </lineage>
</organism>
<proteinExistence type="predicted"/>
<dbReference type="InterPro" id="IPR018711">
    <property type="entry name" value="NAGPA"/>
</dbReference>
<comment type="caution">
    <text evidence="2">The sequence shown here is derived from an EMBL/GenBank/DDBJ whole genome shotgun (WGS) entry which is preliminary data.</text>
</comment>
<evidence type="ECO:0000259" key="1">
    <source>
        <dbReference type="Pfam" id="PF09992"/>
    </source>
</evidence>
<dbReference type="EMBL" id="JXBB01000003">
    <property type="protein sequence ID" value="OAR05223.1"/>
    <property type="molecule type" value="Genomic_DNA"/>
</dbReference>
<dbReference type="PANTHER" id="PTHR40446:SF2">
    <property type="entry name" value="N-ACETYLGLUCOSAMINE-1-PHOSPHODIESTER ALPHA-N-ACETYLGLUCOSAMINIDASE"/>
    <property type="match status" value="1"/>
</dbReference>
<evidence type="ECO:0000313" key="4">
    <source>
        <dbReference type="Proteomes" id="UP000243024"/>
    </source>
</evidence>
<dbReference type="RefSeq" id="WP_066198489.1">
    <property type="nucleotide sequence ID" value="NZ_CBCSAS010000028.1"/>
</dbReference>
<evidence type="ECO:0000313" key="5">
    <source>
        <dbReference type="Proteomes" id="UP000244180"/>
    </source>
</evidence>
<dbReference type="Proteomes" id="UP000244180">
    <property type="component" value="Unassembled WGS sequence"/>
</dbReference>
<dbReference type="Pfam" id="PF09992">
    <property type="entry name" value="NAGPA"/>
    <property type="match status" value="1"/>
</dbReference>
<feature type="domain" description="Phosphodiester glycosidase" evidence="1">
    <location>
        <begin position="196"/>
        <end position="370"/>
    </location>
</feature>
<keyword evidence="4" id="KW-1185">Reference proteome</keyword>
<sequence length="372" mass="39981">MFTKVQAALFACFALAAVVFLPLLRQQETLTAAFDRAEAAARARNEAVRPLQAHAEAIADHLAAIRGGEAPIREAGEQIRHHLETLRTFADDEKNRVAESAQAVQAAFAQSRAETAKTKDALDTILAKKLGDPIGQTFGRRATIKVFSLKEVGYRGYMAKVKLHDPSAVRLVMAEPLGDDLGSPGETVLSIARRTKAALAINAGGFFRKNGLIYPIGNTVSGGRFISVSDNAAVSFIGFDARGRLVGGPALTRADIERLGVREGASFLPTLIKDGKPQPIPKDWAGKKEPRTLIGHFTNGDVLMVVIDGRQTGYSEGVTLEDAREKLLGLNIRDAYNLDGGGSSTFVYNGRVLNRPSDGRPRPVISAFVILP</sequence>